<evidence type="ECO:0000313" key="9">
    <source>
        <dbReference type="Proteomes" id="UP000318733"/>
    </source>
</evidence>
<keyword evidence="6" id="KW-0472">Membrane</keyword>
<keyword evidence="4" id="KW-0418">Kinase</keyword>
<keyword evidence="8" id="KW-0547">Nucleotide-binding</keyword>
<dbReference type="InterPro" id="IPR036890">
    <property type="entry name" value="HATPase_C_sf"/>
</dbReference>
<evidence type="ECO:0000256" key="6">
    <source>
        <dbReference type="SAM" id="Phobius"/>
    </source>
</evidence>
<keyword evidence="3" id="KW-0808">Transferase</keyword>
<accession>A0A556M7W7</accession>
<keyword evidence="6" id="KW-0812">Transmembrane</keyword>
<comment type="catalytic activity">
    <reaction evidence="1">
        <text>ATP + protein L-histidine = ADP + protein N-phospho-L-histidine.</text>
        <dbReference type="EC" id="2.7.13.3"/>
    </reaction>
</comment>
<evidence type="ECO:0000256" key="2">
    <source>
        <dbReference type="ARBA" id="ARBA00012438"/>
    </source>
</evidence>
<comment type="caution">
    <text evidence="8">The sequence shown here is derived from an EMBL/GenBank/DDBJ whole genome shotgun (WGS) entry which is preliminary data.</text>
</comment>
<name>A0A556M7W7_9SPHI</name>
<feature type="domain" description="Histidine kinase/HSP90-like ATPase" evidence="7">
    <location>
        <begin position="460"/>
        <end position="545"/>
    </location>
</feature>
<protein>
    <recommendedName>
        <fullName evidence="2">histidine kinase</fullName>
        <ecNumber evidence="2">2.7.13.3</ecNumber>
    </recommendedName>
</protein>
<dbReference type="GO" id="GO:0004673">
    <property type="term" value="F:protein histidine kinase activity"/>
    <property type="evidence" value="ECO:0007669"/>
    <property type="project" value="UniProtKB-EC"/>
</dbReference>
<dbReference type="AlphaFoldDB" id="A0A556M7W7"/>
<dbReference type="OrthoDB" id="943406at2"/>
<dbReference type="Pfam" id="PF02518">
    <property type="entry name" value="HATPase_c"/>
    <property type="match status" value="1"/>
</dbReference>
<evidence type="ECO:0000256" key="5">
    <source>
        <dbReference type="ARBA" id="ARBA00023012"/>
    </source>
</evidence>
<keyword evidence="8" id="KW-0067">ATP-binding</keyword>
<dbReference type="InterPro" id="IPR011990">
    <property type="entry name" value="TPR-like_helical_dom_sf"/>
</dbReference>
<evidence type="ECO:0000256" key="4">
    <source>
        <dbReference type="ARBA" id="ARBA00022777"/>
    </source>
</evidence>
<dbReference type="GO" id="GO:0000160">
    <property type="term" value="P:phosphorelay signal transduction system"/>
    <property type="evidence" value="ECO:0007669"/>
    <property type="project" value="UniProtKB-KW"/>
</dbReference>
<dbReference type="EC" id="2.7.13.3" evidence="2"/>
<dbReference type="PANTHER" id="PTHR24421:SF10">
    <property type="entry name" value="NITRATE_NITRITE SENSOR PROTEIN NARQ"/>
    <property type="match status" value="1"/>
</dbReference>
<keyword evidence="5" id="KW-0902">Two-component regulatory system</keyword>
<organism evidence="8 9">
    <name type="scientific">Mucilaginibacter corticis</name>
    <dbReference type="NCBI Taxonomy" id="2597670"/>
    <lineage>
        <taxon>Bacteria</taxon>
        <taxon>Pseudomonadati</taxon>
        <taxon>Bacteroidota</taxon>
        <taxon>Sphingobacteriia</taxon>
        <taxon>Sphingobacteriales</taxon>
        <taxon>Sphingobacteriaceae</taxon>
        <taxon>Mucilaginibacter</taxon>
    </lineage>
</organism>
<sequence length="547" mass="61848">MLILNILLSCNKPRPAATVADDPDYKKAKTFLYHQDDSAFYYFNKVATRVKDSLQAAFAYNYMASIQSDAGDYFGGQESLSAALKYLDTLKEKDRQCLSSTYNELGLTSIRLRNNSAAIAFFDLAIKYSDGPSYKLVLFNNKALAYRENKEYQPAIRIYDSTLLKAKEPETYARILSNSTTARWLYHPSYNAAPELLKALAMRVKEKDLWGQNSSYAHLADFYKSSRPDSSLWYSHQMYTVASKLGSPDDVLEALEKLISTGPQKELKGYFARYQKLSDSLETARSAAKNQFALIRYNTEKAKTDNLRLQKDNTNAKYQILGQRVIIGVIIAAVIGTFIALFFWYRKRKQEQQAATLAAVRDTQLKDSKKVHDTLANDIYYLLKKVQNDDVPDKDWLVNHIDEIYERARDISYEITPAAEAHFHENLSARLKAFATDTTRISLVGNSLEFWDHIDPLYKTELKYILQELMVNMRKHSHATNVVIRFEPSGDKATILYTDNGIGMAAGTAEGNGLKNTGNRIKTIGGAITFDSSSGTGLQIKITCPYV</sequence>
<keyword evidence="6" id="KW-1133">Transmembrane helix</keyword>
<evidence type="ECO:0000256" key="1">
    <source>
        <dbReference type="ARBA" id="ARBA00000085"/>
    </source>
</evidence>
<proteinExistence type="predicted"/>
<dbReference type="Gene3D" id="1.25.40.10">
    <property type="entry name" value="Tetratricopeptide repeat domain"/>
    <property type="match status" value="1"/>
</dbReference>
<dbReference type="Gene3D" id="3.30.565.10">
    <property type="entry name" value="Histidine kinase-like ATPase, C-terminal domain"/>
    <property type="match status" value="1"/>
</dbReference>
<reference evidence="8 9" key="1">
    <citation type="submission" date="2019-07" db="EMBL/GenBank/DDBJ databases">
        <authorList>
            <person name="Huq M.A."/>
        </authorList>
    </citation>
    <scope>NUCLEOTIDE SEQUENCE [LARGE SCALE GENOMIC DNA]</scope>
    <source>
        <strain evidence="8 9">MAH-19</strain>
    </source>
</reference>
<dbReference type="InterPro" id="IPR003594">
    <property type="entry name" value="HATPase_dom"/>
</dbReference>
<dbReference type="PANTHER" id="PTHR24421">
    <property type="entry name" value="NITRATE/NITRITE SENSOR PROTEIN NARX-RELATED"/>
    <property type="match status" value="1"/>
</dbReference>
<evidence type="ECO:0000313" key="8">
    <source>
        <dbReference type="EMBL" id="TSJ35987.1"/>
    </source>
</evidence>
<evidence type="ECO:0000256" key="3">
    <source>
        <dbReference type="ARBA" id="ARBA00022679"/>
    </source>
</evidence>
<dbReference type="InterPro" id="IPR019734">
    <property type="entry name" value="TPR_rpt"/>
</dbReference>
<dbReference type="GO" id="GO:0005524">
    <property type="term" value="F:ATP binding"/>
    <property type="evidence" value="ECO:0007669"/>
    <property type="project" value="UniProtKB-KW"/>
</dbReference>
<dbReference type="CDD" id="cd16917">
    <property type="entry name" value="HATPase_UhpB-NarQ-NarX-like"/>
    <property type="match status" value="1"/>
</dbReference>
<dbReference type="SUPFAM" id="SSF48452">
    <property type="entry name" value="TPR-like"/>
    <property type="match status" value="1"/>
</dbReference>
<dbReference type="InterPro" id="IPR050482">
    <property type="entry name" value="Sensor_HK_TwoCompSys"/>
</dbReference>
<evidence type="ECO:0000259" key="7">
    <source>
        <dbReference type="Pfam" id="PF02518"/>
    </source>
</evidence>
<dbReference type="EMBL" id="VLPK01000008">
    <property type="protein sequence ID" value="TSJ35987.1"/>
    <property type="molecule type" value="Genomic_DNA"/>
</dbReference>
<dbReference type="SMART" id="SM00028">
    <property type="entry name" value="TPR"/>
    <property type="match status" value="3"/>
</dbReference>
<keyword evidence="9" id="KW-1185">Reference proteome</keyword>
<gene>
    <name evidence="8" type="ORF">FO440_23500</name>
</gene>
<feature type="transmembrane region" description="Helical" evidence="6">
    <location>
        <begin position="325"/>
        <end position="345"/>
    </location>
</feature>
<dbReference type="Proteomes" id="UP000318733">
    <property type="component" value="Unassembled WGS sequence"/>
</dbReference>
<dbReference type="SUPFAM" id="SSF55874">
    <property type="entry name" value="ATPase domain of HSP90 chaperone/DNA topoisomerase II/histidine kinase"/>
    <property type="match status" value="1"/>
</dbReference>